<feature type="domain" description="Sushi" evidence="7">
    <location>
        <begin position="153"/>
        <end position="214"/>
    </location>
</feature>
<keyword evidence="2" id="KW-0677">Repeat</keyword>
<evidence type="ECO:0000256" key="2">
    <source>
        <dbReference type="ARBA" id="ARBA00022737"/>
    </source>
</evidence>
<feature type="non-terminal residue" evidence="9">
    <location>
        <position position="300"/>
    </location>
</feature>
<proteinExistence type="predicted"/>
<feature type="chain" id="PRO_5046293877" evidence="6">
    <location>
        <begin position="26"/>
        <end position="300"/>
    </location>
</feature>
<feature type="signal peptide" evidence="6">
    <location>
        <begin position="1"/>
        <end position="25"/>
    </location>
</feature>
<dbReference type="PANTHER" id="PTHR19325">
    <property type="entry name" value="COMPLEMENT COMPONENT-RELATED SUSHI DOMAIN-CONTAINING"/>
    <property type="match status" value="1"/>
</dbReference>
<evidence type="ECO:0000259" key="7">
    <source>
        <dbReference type="PROSITE" id="PS50923"/>
    </source>
</evidence>
<dbReference type="InterPro" id="IPR035976">
    <property type="entry name" value="Sushi/SCR/CCP_sf"/>
</dbReference>
<sequence length="300" mass="32766">MLGSLVSRTEAKLFVFLSLISAVRGYCGTPPKLKNAIREPSVDAVSFPTGTLIVYTCLIGFYNVHGKLDVTTCLSNSQWTRVEDFCESSCPTPTSSRYAEPHPDEERETYFTPGTILTYICRRGHDIIPGISALVTCLQNNTWSEIPVFCKRKSCGDPGKPQNGSAVILTDLLYRAKVNFICDEGYRLVGSPFTQCLAKNNTVGWNKEPPDCQPITCSSPPSITGGTHDGGGSIENFAYNSVVTYRCNNGFLLIGETSIHCTTEDNAKGIWRGPTPECKAMIMLTSPVPSSQEVEKHISS</sequence>
<gene>
    <name evidence="9" type="primary">LOC107114261</name>
</gene>
<keyword evidence="3" id="KW-1015">Disulfide bond</keyword>
<dbReference type="GeneID" id="107114261"/>
<evidence type="ECO:0000313" key="9">
    <source>
        <dbReference type="RefSeq" id="XP_015271191.1"/>
    </source>
</evidence>
<dbReference type="Gene3D" id="2.10.70.10">
    <property type="entry name" value="Complement Module, domain 1"/>
    <property type="match status" value="4"/>
</dbReference>
<evidence type="ECO:0000256" key="6">
    <source>
        <dbReference type="SAM" id="SignalP"/>
    </source>
</evidence>
<keyword evidence="4" id="KW-0325">Glycoprotein</keyword>
<protein>
    <submittedName>
        <fullName evidence="9">Complement decay-accelerating factor-like</fullName>
    </submittedName>
</protein>
<dbReference type="SUPFAM" id="SSF57535">
    <property type="entry name" value="Complement control module/SCR domain"/>
    <property type="match status" value="4"/>
</dbReference>
<comment type="caution">
    <text evidence="5">Lacks conserved residue(s) required for the propagation of feature annotation.</text>
</comment>
<keyword evidence="8" id="KW-1185">Reference proteome</keyword>
<dbReference type="CDD" id="cd00033">
    <property type="entry name" value="CCP"/>
    <property type="match status" value="4"/>
</dbReference>
<organism evidence="8 9">
    <name type="scientific">Gekko japonicus</name>
    <name type="common">Schlegel's Japanese gecko</name>
    <dbReference type="NCBI Taxonomy" id="146911"/>
    <lineage>
        <taxon>Eukaryota</taxon>
        <taxon>Metazoa</taxon>
        <taxon>Chordata</taxon>
        <taxon>Craniata</taxon>
        <taxon>Vertebrata</taxon>
        <taxon>Euteleostomi</taxon>
        <taxon>Lepidosauria</taxon>
        <taxon>Squamata</taxon>
        <taxon>Bifurcata</taxon>
        <taxon>Gekkota</taxon>
        <taxon>Gekkonidae</taxon>
        <taxon>Gekkoninae</taxon>
        <taxon>Gekko</taxon>
    </lineage>
</organism>
<dbReference type="PANTHER" id="PTHR19325:SF570">
    <property type="entry name" value="COMPLEMENT COMPONENT 4 BINDING PROTEIN, MEMBRANE"/>
    <property type="match status" value="1"/>
</dbReference>
<keyword evidence="6" id="KW-0732">Signal</keyword>
<evidence type="ECO:0000313" key="8">
    <source>
        <dbReference type="Proteomes" id="UP000694871"/>
    </source>
</evidence>
<name>A0ABM1KBV4_GEKJA</name>
<evidence type="ECO:0000256" key="4">
    <source>
        <dbReference type="ARBA" id="ARBA00023180"/>
    </source>
</evidence>
<dbReference type="RefSeq" id="XP_015271191.1">
    <property type="nucleotide sequence ID" value="XM_015415705.1"/>
</dbReference>
<dbReference type="InterPro" id="IPR000436">
    <property type="entry name" value="Sushi_SCR_CCP_dom"/>
</dbReference>
<keyword evidence="1 5" id="KW-0768">Sushi</keyword>
<dbReference type="SMART" id="SM00032">
    <property type="entry name" value="CCP"/>
    <property type="match status" value="4"/>
</dbReference>
<evidence type="ECO:0000256" key="3">
    <source>
        <dbReference type="ARBA" id="ARBA00023157"/>
    </source>
</evidence>
<evidence type="ECO:0000256" key="5">
    <source>
        <dbReference type="PROSITE-ProRule" id="PRU00302"/>
    </source>
</evidence>
<evidence type="ECO:0000256" key="1">
    <source>
        <dbReference type="ARBA" id="ARBA00022659"/>
    </source>
</evidence>
<reference evidence="9" key="1">
    <citation type="submission" date="2025-08" db="UniProtKB">
        <authorList>
            <consortium name="RefSeq"/>
        </authorList>
    </citation>
    <scope>IDENTIFICATION</scope>
</reference>
<dbReference type="PROSITE" id="PS50923">
    <property type="entry name" value="SUSHI"/>
    <property type="match status" value="3"/>
</dbReference>
<dbReference type="Proteomes" id="UP000694871">
    <property type="component" value="Unplaced"/>
</dbReference>
<feature type="domain" description="Sushi" evidence="7">
    <location>
        <begin position="88"/>
        <end position="152"/>
    </location>
</feature>
<dbReference type="Pfam" id="PF00084">
    <property type="entry name" value="Sushi"/>
    <property type="match status" value="4"/>
</dbReference>
<feature type="domain" description="Sushi" evidence="7">
    <location>
        <begin position="215"/>
        <end position="280"/>
    </location>
</feature>
<accession>A0ABM1KBV4</accession>
<dbReference type="InterPro" id="IPR050350">
    <property type="entry name" value="Compl-Cell_Adhes-Reg"/>
</dbReference>